<evidence type="ECO:0008006" key="4">
    <source>
        <dbReference type="Google" id="ProtNLM"/>
    </source>
</evidence>
<protein>
    <recommendedName>
        <fullName evidence="4">LemA family protein</fullName>
    </recommendedName>
</protein>
<evidence type="ECO:0000313" key="3">
    <source>
        <dbReference type="Proteomes" id="UP000479756"/>
    </source>
</evidence>
<evidence type="ECO:0000313" key="2">
    <source>
        <dbReference type="EMBL" id="NEM90332.1"/>
    </source>
</evidence>
<dbReference type="EMBL" id="JAAGWZ010000001">
    <property type="protein sequence ID" value="NEM90332.1"/>
    <property type="molecule type" value="Genomic_DNA"/>
</dbReference>
<keyword evidence="1" id="KW-1133">Transmembrane helix</keyword>
<dbReference type="RefSeq" id="WP_163471996.1">
    <property type="nucleotide sequence ID" value="NZ_JAAGWZ010000001.1"/>
</dbReference>
<keyword evidence="1" id="KW-0472">Membrane</keyword>
<dbReference type="Proteomes" id="UP000479756">
    <property type="component" value="Unassembled WGS sequence"/>
</dbReference>
<sequence length="148" mass="15338">MTAEPIQGRPRRVRGRLIVLIAVLVVALVVLVVIRVNSARSDAATATACRSVAASYLALETVVGDRRAGTASDADMARALQAIPAQLTDAARGADGEVRAAIERAASLATSYTRSVDSAHSVPFFRQLVAVATSCGRHGTSITLPGLS</sequence>
<keyword evidence="1" id="KW-0812">Transmembrane</keyword>
<comment type="caution">
    <text evidence="2">The sequence shown here is derived from an EMBL/GenBank/DDBJ whole genome shotgun (WGS) entry which is preliminary data.</text>
</comment>
<feature type="transmembrane region" description="Helical" evidence="1">
    <location>
        <begin position="17"/>
        <end position="36"/>
    </location>
</feature>
<evidence type="ECO:0000256" key="1">
    <source>
        <dbReference type="SAM" id="Phobius"/>
    </source>
</evidence>
<reference evidence="2 3" key="1">
    <citation type="journal article" date="2014" name="Int. J. Syst. Evol. Microbiol.">
        <title>Description of Galbitalea soli gen. nov., sp. nov., and Frondihabitans sucicola sp. nov.</title>
        <authorList>
            <person name="Kim S.J."/>
            <person name="Lim J.M."/>
            <person name="Ahn J.H."/>
            <person name="Weon H.Y."/>
            <person name="Hamada M."/>
            <person name="Suzuki K."/>
            <person name="Ahn T.Y."/>
            <person name="Kwon S.W."/>
        </authorList>
    </citation>
    <scope>NUCLEOTIDE SEQUENCE [LARGE SCALE GENOMIC DNA]</scope>
    <source>
        <strain evidence="2 3">NBRC 108727</strain>
    </source>
</reference>
<gene>
    <name evidence="2" type="ORF">G3T37_03065</name>
</gene>
<dbReference type="AlphaFoldDB" id="A0A7C9PLK7"/>
<accession>A0A7C9PLK7</accession>
<keyword evidence="3" id="KW-1185">Reference proteome</keyword>
<proteinExistence type="predicted"/>
<name>A0A7C9PLK7_9MICO</name>
<organism evidence="2 3">
    <name type="scientific">Galbitalea soli</name>
    <dbReference type="NCBI Taxonomy" id="1268042"/>
    <lineage>
        <taxon>Bacteria</taxon>
        <taxon>Bacillati</taxon>
        <taxon>Actinomycetota</taxon>
        <taxon>Actinomycetes</taxon>
        <taxon>Micrococcales</taxon>
        <taxon>Microbacteriaceae</taxon>
        <taxon>Galbitalea</taxon>
    </lineage>
</organism>